<comment type="caution">
    <text evidence="3">The sequence shown here is derived from an EMBL/GenBank/DDBJ whole genome shotgun (WGS) entry which is preliminary data.</text>
</comment>
<feature type="compositionally biased region" description="Polar residues" evidence="1">
    <location>
        <begin position="147"/>
        <end position="156"/>
    </location>
</feature>
<evidence type="ECO:0000313" key="4">
    <source>
        <dbReference type="Proteomes" id="UP000822688"/>
    </source>
</evidence>
<evidence type="ECO:0000313" key="3">
    <source>
        <dbReference type="EMBL" id="KAG0580499.1"/>
    </source>
</evidence>
<feature type="compositionally biased region" description="Polar residues" evidence="1">
    <location>
        <begin position="166"/>
        <end position="179"/>
    </location>
</feature>
<dbReference type="PANTHER" id="PTHR40836">
    <property type="entry name" value="RB1-INDUCIBLE COILED-COIL PROTEIN"/>
    <property type="match status" value="1"/>
</dbReference>
<dbReference type="EMBL" id="CM026424">
    <property type="protein sequence ID" value="KAG0580499.1"/>
    <property type="molecule type" value="Genomic_DNA"/>
</dbReference>
<protein>
    <recommendedName>
        <fullName evidence="2">DUF4378 domain-containing protein</fullName>
    </recommendedName>
</protein>
<feature type="compositionally biased region" description="Polar residues" evidence="1">
    <location>
        <begin position="210"/>
        <end position="235"/>
    </location>
</feature>
<dbReference type="PANTHER" id="PTHR40836:SF4">
    <property type="entry name" value="RB1-INDUCIBLE COILED-COIL PROTEIN"/>
    <property type="match status" value="1"/>
</dbReference>
<gene>
    <name evidence="3" type="ORF">KC19_4G177700</name>
</gene>
<feature type="compositionally biased region" description="Basic and acidic residues" evidence="1">
    <location>
        <begin position="124"/>
        <end position="146"/>
    </location>
</feature>
<feature type="region of interest" description="Disordered" evidence="1">
    <location>
        <begin position="369"/>
        <end position="390"/>
    </location>
</feature>
<feature type="domain" description="DUF4378" evidence="2">
    <location>
        <begin position="486"/>
        <end position="652"/>
    </location>
</feature>
<evidence type="ECO:0000256" key="1">
    <source>
        <dbReference type="SAM" id="MobiDB-lite"/>
    </source>
</evidence>
<reference evidence="3" key="1">
    <citation type="submission" date="2020-06" db="EMBL/GenBank/DDBJ databases">
        <title>WGS assembly of Ceratodon purpureus strain R40.</title>
        <authorList>
            <person name="Carey S.B."/>
            <person name="Jenkins J."/>
            <person name="Shu S."/>
            <person name="Lovell J.T."/>
            <person name="Sreedasyam A."/>
            <person name="Maumus F."/>
            <person name="Tiley G.P."/>
            <person name="Fernandez-Pozo N."/>
            <person name="Barry K."/>
            <person name="Chen C."/>
            <person name="Wang M."/>
            <person name="Lipzen A."/>
            <person name="Daum C."/>
            <person name="Saski C.A."/>
            <person name="Payton A.C."/>
            <person name="Mcbreen J.C."/>
            <person name="Conrad R.E."/>
            <person name="Kollar L.M."/>
            <person name="Olsson S."/>
            <person name="Huttunen S."/>
            <person name="Landis J.B."/>
            <person name="Wickett N.J."/>
            <person name="Johnson M.G."/>
            <person name="Rensing S.A."/>
            <person name="Grimwood J."/>
            <person name="Schmutz J."/>
            <person name="Mcdaniel S.F."/>
        </authorList>
    </citation>
    <scope>NUCLEOTIDE SEQUENCE</scope>
    <source>
        <strain evidence="3">R40</strain>
    </source>
</reference>
<evidence type="ECO:0000259" key="2">
    <source>
        <dbReference type="Pfam" id="PF14309"/>
    </source>
</evidence>
<dbReference type="InterPro" id="IPR025486">
    <property type="entry name" value="DUF4378"/>
</dbReference>
<organism evidence="3 4">
    <name type="scientific">Ceratodon purpureus</name>
    <name type="common">Fire moss</name>
    <name type="synonym">Dicranum purpureum</name>
    <dbReference type="NCBI Taxonomy" id="3225"/>
    <lineage>
        <taxon>Eukaryota</taxon>
        <taxon>Viridiplantae</taxon>
        <taxon>Streptophyta</taxon>
        <taxon>Embryophyta</taxon>
        <taxon>Bryophyta</taxon>
        <taxon>Bryophytina</taxon>
        <taxon>Bryopsida</taxon>
        <taxon>Dicranidae</taxon>
        <taxon>Pseudoditrichales</taxon>
        <taxon>Ditrichaceae</taxon>
        <taxon>Ceratodon</taxon>
    </lineage>
</organism>
<feature type="compositionally biased region" description="Polar residues" evidence="1">
    <location>
        <begin position="87"/>
        <end position="99"/>
    </location>
</feature>
<feature type="region of interest" description="Disordered" evidence="1">
    <location>
        <begin position="66"/>
        <end position="235"/>
    </location>
</feature>
<dbReference type="AlphaFoldDB" id="A0A8T0IC46"/>
<name>A0A8T0IC46_CERPU</name>
<dbReference type="Pfam" id="PF14309">
    <property type="entry name" value="DUF4378"/>
    <property type="match status" value="1"/>
</dbReference>
<sequence>MGHRKTCEAPQKMPSARNGVESLYCDAVQQLEQLQLQNVRKTMKKYLQSTEVKDWLRLKRRKSVQMIHPAPYKDPRLDDTKNHEQDQLNQRHSSPNHSVNLECHPFPKYRTQKVEDIGNQNERNLLDRSRQKERVREIRPGTERPSRTTTKPASSNRKTDCLFNEPETSQITLPPSSSELGRYSKRIGTTKTSRRSSRATTKVGCDTLSRRSSNASTKDKPQSPQVGLPPTNTECSSTFFHIRNTKYDSEEISTPTINLERRPASMVLRRELNCKTLIEELKRQRAPDAEESRKSERLDARIMNAPTEIVIMRSHKQHFASNRNRFMNKTKTAALSNEDKHFISRSETTTGNYFQEWRSRLEEVEGCNETTRPRYQIGSERPNSRSTLVSSLTRSRPFATAPETTAILQDALEALECAHRWNEWGARTLHQLARASKAAVERNHSLLDWPRIDKPKRPKILLPHDDDIVISNRQGRVLESREEERVFIRDLLVGSGLTNGDWVERHLLDATHEHIVQRPYTRYKHQEDFPEVVLLKRKFTAEQRNKRRVMDRHILCDFVEELLRHELVLRECAQLGIYLTTLRDGHELKGQALVQKVWNKLQTCPAPASNGICTTVQLVLERDLKDQDPTLVEVYEVGQELDEMIFENLVQELLEELQQVAVLR</sequence>
<dbReference type="Proteomes" id="UP000822688">
    <property type="component" value="Chromosome 4"/>
</dbReference>
<keyword evidence="4" id="KW-1185">Reference proteome</keyword>
<feature type="compositionally biased region" description="Basic and acidic residues" evidence="1">
    <location>
        <begin position="71"/>
        <end position="86"/>
    </location>
</feature>
<proteinExistence type="predicted"/>
<accession>A0A8T0IC46</accession>